<dbReference type="Proteomes" id="UP000318571">
    <property type="component" value="Chromosome 1"/>
</dbReference>
<feature type="region of interest" description="Disordered" evidence="11">
    <location>
        <begin position="624"/>
        <end position="682"/>
    </location>
</feature>
<dbReference type="PROSITE" id="PS50262">
    <property type="entry name" value="G_PROTEIN_RECEP_F1_2"/>
    <property type="match status" value="2"/>
</dbReference>
<evidence type="ECO:0000313" key="14">
    <source>
        <dbReference type="EMBL" id="TRY69352.1"/>
    </source>
</evidence>
<dbReference type="PRINTS" id="PR00237">
    <property type="entry name" value="GPCRRHODOPSN"/>
</dbReference>
<dbReference type="PANTHER" id="PTHR24247">
    <property type="entry name" value="5-HYDROXYTRYPTAMINE RECEPTOR"/>
    <property type="match status" value="1"/>
</dbReference>
<keyword evidence="4 10" id="KW-0812">Transmembrane</keyword>
<feature type="compositionally biased region" description="Basic residues" evidence="11">
    <location>
        <begin position="909"/>
        <end position="918"/>
    </location>
</feature>
<evidence type="ECO:0000256" key="7">
    <source>
        <dbReference type="ARBA" id="ARBA00023136"/>
    </source>
</evidence>
<name>A0A553NVA4_TIGCA</name>
<dbReference type="InterPro" id="IPR017452">
    <property type="entry name" value="GPCR_Rhodpsn_7TM"/>
</dbReference>
<sequence>MEAASTREMDANITGSLGSFMLSLALESKLRPDYDIYRHNHQFYNYHQLHHGQGEASGPQDPYRMPRDLTEASTDHMIRHAERKLNKQRERLCNTAKGRELPECLTTSTTFLSSTPTTSTSLTSPVGGETLDQNGFGLSTLYNVSTTMTIPSPYFPNCSEEFLNAANNATLSTACSNIFANGGLETAGAYPCGPECWPAPFGTLMTIFIAVSLAICIVITTFGNLLVLVSFVVDRQIRQPTNFFIGSLALTDVLIGTVSMPFYTVYVLVGYWPAELGPILCDLWLSVDYTVCLVSQFTVLLITVDRFCSVKIAARYRAWRTGGKVMTMIVVTWIIPAVLFFVSIFGWEHFIGYRDLRDGECMVQFLKDPVFNTSLIIGYYWIPLTILCVLYSFIFEAAWTLSKKSRDKEKERQKLLALAKKPASGAHGASNTAVGIAAVAMTASLATSNPGSKADSSESHSKEKEIEPVDSSQGSDGRSRSNGNKRLPPLLEEETPLCGHVASSSASVQRPPSISPMPMPPPPLPYQQKDHDQEGVSMSSSNANTSYHTLPLPSVASRHRAQSLNNNCFNSRTLEAKRRKYSFHMPSDISSSSDEPQMTLNPLFLPEPLRPRAAYLKAYDDSFQNSDQNSTLTPTPAATPSPSVSPPSTVTPTLSGRKGTRPCSLNISGSQTSMQRKSAHSVAFDDDSDVRFMEESSIVLPSPIRGVPEEISSSANEDGFVPDPMSPLSPFDQKTYLYGRPIRKYQKIPQDEIKTNLPLPIMRSSPSSSTPSHNHGLASHHAHYAHHHHFQQDVGLPHFREHSNHCSQDGPQSLAGSGSDYQSSTGDETTSSESDCGECCAGHAPYPFPPLNPSGATSTVSKSTQISPTSVLEMYAAANGQRVAGDTLTSNTSSTAKKLSFQLTNNNHHVHHHHHHHQRCFDETSESGTDKGVQTPSYEGPPPPFLLERTWHCNATKAISALADSPTPRTNGYSSNANHRPCAAPTALNVSFQKPERIILPSPPKVIPPKPPIRSETTNISTVLPADSLQGSSSTTIPMKSLATLKANGDATNEIERASTVNEDDPSSATCRDFNNDDSSISGSKKDIMRKIGKRIRFRKRKKDKLKTENRARKALRTISIILGAFVACWTPYHILAIIASFRPEAVNVHLYMFSYFLCYANSPINPFCYAASNQQFKNAFKRIMRGDLSMK</sequence>
<dbReference type="GO" id="GO:0030425">
    <property type="term" value="C:dendrite"/>
    <property type="evidence" value="ECO:0007669"/>
    <property type="project" value="TreeGrafter"/>
</dbReference>
<feature type="domain" description="G-protein coupled receptors family 1 profile" evidence="13">
    <location>
        <begin position="223"/>
        <end position="416"/>
    </location>
</feature>
<dbReference type="InterPro" id="IPR000276">
    <property type="entry name" value="GPCR_Rhodpsn"/>
</dbReference>
<keyword evidence="15" id="KW-1185">Reference proteome</keyword>
<organism evidence="14 15">
    <name type="scientific">Tigriopus californicus</name>
    <name type="common">Marine copepod</name>
    <dbReference type="NCBI Taxonomy" id="6832"/>
    <lineage>
        <taxon>Eukaryota</taxon>
        <taxon>Metazoa</taxon>
        <taxon>Ecdysozoa</taxon>
        <taxon>Arthropoda</taxon>
        <taxon>Crustacea</taxon>
        <taxon>Multicrustacea</taxon>
        <taxon>Hexanauplia</taxon>
        <taxon>Copepoda</taxon>
        <taxon>Harpacticoida</taxon>
        <taxon>Harpacticidae</taxon>
        <taxon>Tigriopus</taxon>
    </lineage>
</organism>
<feature type="compositionally biased region" description="Low complexity" evidence="11">
    <location>
        <begin position="823"/>
        <end position="834"/>
    </location>
</feature>
<feature type="transmembrane region" description="Helical" evidence="12">
    <location>
        <begin position="325"/>
        <end position="347"/>
    </location>
</feature>
<feature type="transmembrane region" description="Helical" evidence="12">
    <location>
        <begin position="379"/>
        <end position="402"/>
    </location>
</feature>
<dbReference type="GO" id="GO:0016907">
    <property type="term" value="F:G protein-coupled acetylcholine receptor activity"/>
    <property type="evidence" value="ECO:0007669"/>
    <property type="project" value="TreeGrafter"/>
</dbReference>
<keyword evidence="8 10" id="KW-0675">Receptor</keyword>
<comment type="caution">
    <text evidence="14">The sequence shown here is derived from an EMBL/GenBank/DDBJ whole genome shotgun (WGS) entry which is preliminary data.</text>
</comment>
<dbReference type="EMBL" id="VCGU01000010">
    <property type="protein sequence ID" value="TRY69352.1"/>
    <property type="molecule type" value="Genomic_DNA"/>
</dbReference>
<evidence type="ECO:0000256" key="6">
    <source>
        <dbReference type="ARBA" id="ARBA00023040"/>
    </source>
</evidence>
<evidence type="ECO:0000256" key="8">
    <source>
        <dbReference type="ARBA" id="ARBA00023170"/>
    </source>
</evidence>
<feature type="region of interest" description="Disordered" evidence="11">
    <location>
        <begin position="909"/>
        <end position="937"/>
    </location>
</feature>
<feature type="transmembrane region" description="Helical" evidence="12">
    <location>
        <begin position="204"/>
        <end position="231"/>
    </location>
</feature>
<feature type="transmembrane region" description="Helical" evidence="12">
    <location>
        <begin position="1115"/>
        <end position="1139"/>
    </location>
</feature>
<evidence type="ECO:0000256" key="2">
    <source>
        <dbReference type="ARBA" id="ARBA00010663"/>
    </source>
</evidence>
<gene>
    <name evidence="14" type="ORF">TCAL_06922</name>
</gene>
<reference evidence="14 15" key="1">
    <citation type="journal article" date="2018" name="Nat. Ecol. Evol.">
        <title>Genomic signatures of mitonuclear coevolution across populations of Tigriopus californicus.</title>
        <authorList>
            <person name="Barreto F.S."/>
            <person name="Watson E.T."/>
            <person name="Lima T.G."/>
            <person name="Willett C.S."/>
            <person name="Edmands S."/>
            <person name="Li W."/>
            <person name="Burton R.S."/>
        </authorList>
    </citation>
    <scope>NUCLEOTIDE SEQUENCE [LARGE SCALE GENOMIC DNA]</scope>
    <source>
        <strain evidence="14 15">San Diego</strain>
    </source>
</reference>
<feature type="compositionally biased region" description="Low complexity" evidence="11">
    <location>
        <begin position="646"/>
        <end position="655"/>
    </location>
</feature>
<dbReference type="OMA" id="GDLRYMD"/>
<feature type="region of interest" description="Disordered" evidence="11">
    <location>
        <begin position="800"/>
        <end position="836"/>
    </location>
</feature>
<accession>A0A553NVA4</accession>
<evidence type="ECO:0000256" key="9">
    <source>
        <dbReference type="ARBA" id="ARBA00023224"/>
    </source>
</evidence>
<evidence type="ECO:0000313" key="15">
    <source>
        <dbReference type="Proteomes" id="UP000318571"/>
    </source>
</evidence>
<feature type="compositionally biased region" description="Basic and acidic residues" evidence="11">
    <location>
        <begin position="455"/>
        <end position="467"/>
    </location>
</feature>
<feature type="compositionally biased region" description="Low complexity" evidence="11">
    <location>
        <begin position="470"/>
        <end position="490"/>
    </location>
</feature>
<dbReference type="Gene3D" id="1.20.1070.10">
    <property type="entry name" value="Rhodopsin 7-helix transmembrane proteins"/>
    <property type="match status" value="2"/>
</dbReference>
<dbReference type="PROSITE" id="PS00237">
    <property type="entry name" value="G_PROTEIN_RECEP_F1_1"/>
    <property type="match status" value="1"/>
</dbReference>
<evidence type="ECO:0000256" key="11">
    <source>
        <dbReference type="SAM" id="MobiDB-lite"/>
    </source>
</evidence>
<dbReference type="GO" id="GO:0007187">
    <property type="term" value="P:G protein-coupled receptor signaling pathway, coupled to cyclic nucleotide second messenger"/>
    <property type="evidence" value="ECO:0007669"/>
    <property type="project" value="TreeGrafter"/>
</dbReference>
<keyword evidence="9 10" id="KW-0807">Transducer</keyword>
<feature type="compositionally biased region" description="Polar residues" evidence="11">
    <location>
        <begin position="805"/>
        <end position="822"/>
    </location>
</feature>
<evidence type="ECO:0000256" key="4">
    <source>
        <dbReference type="ARBA" id="ARBA00022692"/>
    </source>
</evidence>
<dbReference type="AlphaFoldDB" id="A0A553NVA4"/>
<dbReference type="PANTHER" id="PTHR24247:SF191">
    <property type="entry name" value="MUSCARINIC ACETYLCHOLINE RECEPTOR, B-TYPE, ISOFORM A"/>
    <property type="match status" value="1"/>
</dbReference>
<feature type="domain" description="G-protein coupled receptors family 1 profile" evidence="13">
    <location>
        <begin position="1088"/>
        <end position="1170"/>
    </location>
</feature>
<evidence type="ECO:0000256" key="12">
    <source>
        <dbReference type="SAM" id="Phobius"/>
    </source>
</evidence>
<comment type="subcellular location">
    <subcellularLocation>
        <location evidence="1">Cell membrane</location>
        <topology evidence="1">Multi-pass membrane protein</topology>
    </subcellularLocation>
</comment>
<comment type="similarity">
    <text evidence="2 10">Belongs to the G-protein coupled receptor 1 family.</text>
</comment>
<dbReference type="Pfam" id="PF00001">
    <property type="entry name" value="7tm_1"/>
    <property type="match status" value="2"/>
</dbReference>
<feature type="transmembrane region" description="Helical" evidence="12">
    <location>
        <begin position="283"/>
        <end position="304"/>
    </location>
</feature>
<dbReference type="GO" id="GO:0005886">
    <property type="term" value="C:plasma membrane"/>
    <property type="evidence" value="ECO:0007669"/>
    <property type="project" value="UniProtKB-SubCell"/>
</dbReference>
<feature type="compositionally biased region" description="Polar residues" evidence="11">
    <location>
        <begin position="663"/>
        <end position="676"/>
    </location>
</feature>
<dbReference type="STRING" id="6832.A0A553NVA4"/>
<dbReference type="GO" id="GO:0004993">
    <property type="term" value="F:G protein-coupled serotonin receptor activity"/>
    <property type="evidence" value="ECO:0007669"/>
    <property type="project" value="TreeGrafter"/>
</dbReference>
<keyword evidence="6 10" id="KW-0297">G-protein coupled receptor</keyword>
<evidence type="ECO:0000259" key="13">
    <source>
        <dbReference type="PROSITE" id="PS50262"/>
    </source>
</evidence>
<dbReference type="GO" id="GO:0007197">
    <property type="term" value="P:adenylate cyclase-inhibiting G protein-coupled acetylcholine receptor signaling pathway"/>
    <property type="evidence" value="ECO:0007669"/>
    <property type="project" value="TreeGrafter"/>
</dbReference>
<evidence type="ECO:0000256" key="3">
    <source>
        <dbReference type="ARBA" id="ARBA00022475"/>
    </source>
</evidence>
<dbReference type="SUPFAM" id="SSF81321">
    <property type="entry name" value="Family A G protein-coupled receptor-like"/>
    <property type="match status" value="2"/>
</dbReference>
<feature type="transmembrane region" description="Helical" evidence="12">
    <location>
        <begin position="1151"/>
        <end position="1173"/>
    </location>
</feature>
<protein>
    <recommendedName>
        <fullName evidence="13">G-protein coupled receptors family 1 profile domain-containing protein</fullName>
    </recommendedName>
</protein>
<evidence type="ECO:0000256" key="5">
    <source>
        <dbReference type="ARBA" id="ARBA00022989"/>
    </source>
</evidence>
<evidence type="ECO:0000256" key="10">
    <source>
        <dbReference type="RuleBase" id="RU000688"/>
    </source>
</evidence>
<feature type="region of interest" description="Disordered" evidence="11">
    <location>
        <begin position="447"/>
        <end position="541"/>
    </location>
</feature>
<keyword evidence="3" id="KW-1003">Cell membrane</keyword>
<dbReference type="FunFam" id="1.20.1070.10:FF:000221">
    <property type="entry name" value="Muscarinic acetylcholine receptor gar-2"/>
    <property type="match status" value="1"/>
</dbReference>
<evidence type="ECO:0000256" key="1">
    <source>
        <dbReference type="ARBA" id="ARBA00004651"/>
    </source>
</evidence>
<dbReference type="GO" id="GO:0045202">
    <property type="term" value="C:synapse"/>
    <property type="evidence" value="ECO:0007669"/>
    <property type="project" value="TreeGrafter"/>
</dbReference>
<feature type="transmembrane region" description="Helical" evidence="12">
    <location>
        <begin position="243"/>
        <end position="263"/>
    </location>
</feature>
<feature type="compositionally biased region" description="Pro residues" evidence="11">
    <location>
        <begin position="513"/>
        <end position="525"/>
    </location>
</feature>
<proteinExistence type="inferred from homology"/>
<keyword evidence="5 12" id="KW-1133">Transmembrane helix</keyword>
<keyword evidence="7 12" id="KW-0472">Membrane</keyword>